<reference evidence="2" key="2">
    <citation type="submission" date="2020-02" db="EMBL/GenBank/DDBJ databases">
        <authorList>
            <person name="Littmann E."/>
            <person name="Sorbara M."/>
        </authorList>
    </citation>
    <scope>NUCLEOTIDE SEQUENCE</scope>
    <source>
        <strain evidence="2">MSK.1.17</strain>
    </source>
</reference>
<dbReference type="EMBL" id="JAAITT010000086">
    <property type="protein sequence ID" value="NSJ52613.1"/>
    <property type="molecule type" value="Genomic_DNA"/>
</dbReference>
<accession>A0AAX1SQD6</accession>
<dbReference type="CDD" id="cd02440">
    <property type="entry name" value="AdoMet_MTases"/>
    <property type="match status" value="1"/>
</dbReference>
<organism evidence="1 4">
    <name type="scientific">Enterocloster aldenensis</name>
    <dbReference type="NCBI Taxonomy" id="358742"/>
    <lineage>
        <taxon>Bacteria</taxon>
        <taxon>Bacillati</taxon>
        <taxon>Bacillota</taxon>
        <taxon>Clostridia</taxon>
        <taxon>Lachnospirales</taxon>
        <taxon>Lachnospiraceae</taxon>
        <taxon>Enterocloster</taxon>
    </lineage>
</organism>
<dbReference type="GO" id="GO:0008168">
    <property type="term" value="F:methyltransferase activity"/>
    <property type="evidence" value="ECO:0007669"/>
    <property type="project" value="UniProtKB-KW"/>
</dbReference>
<keyword evidence="1" id="KW-0808">Transferase</keyword>
<dbReference type="Proteomes" id="UP001299608">
    <property type="component" value="Unassembled WGS sequence"/>
</dbReference>
<gene>
    <name evidence="2" type="ORF">G5B36_28655</name>
    <name evidence="1" type="ORF">L0N08_06055</name>
</gene>
<dbReference type="Gene3D" id="3.40.50.150">
    <property type="entry name" value="Vaccinia Virus protein VP39"/>
    <property type="match status" value="1"/>
</dbReference>
<evidence type="ECO:0000313" key="4">
    <source>
        <dbReference type="Proteomes" id="UP001299608"/>
    </source>
</evidence>
<evidence type="ECO:0000313" key="3">
    <source>
        <dbReference type="Proteomes" id="UP000669239"/>
    </source>
</evidence>
<dbReference type="SUPFAM" id="SSF53335">
    <property type="entry name" value="S-adenosyl-L-methionine-dependent methyltransferases"/>
    <property type="match status" value="1"/>
</dbReference>
<evidence type="ECO:0000313" key="2">
    <source>
        <dbReference type="EMBL" id="NSJ52613.1"/>
    </source>
</evidence>
<name>A0AAX1SQD6_9FIRM</name>
<keyword evidence="1" id="KW-0489">Methyltransferase</keyword>
<dbReference type="GO" id="GO:0032259">
    <property type="term" value="P:methylation"/>
    <property type="evidence" value="ECO:0007669"/>
    <property type="project" value="UniProtKB-KW"/>
</dbReference>
<keyword evidence="3" id="KW-1185">Reference proteome</keyword>
<dbReference type="Proteomes" id="UP000669239">
    <property type="component" value="Unassembled WGS sequence"/>
</dbReference>
<dbReference type="EMBL" id="JAKNGE010000006">
    <property type="protein sequence ID" value="MCG4744971.1"/>
    <property type="molecule type" value="Genomic_DNA"/>
</dbReference>
<dbReference type="PANTHER" id="PTHR43861">
    <property type="entry name" value="TRANS-ACONITATE 2-METHYLTRANSFERASE-RELATED"/>
    <property type="match status" value="1"/>
</dbReference>
<comment type="caution">
    <text evidence="1">The sequence shown here is derived from an EMBL/GenBank/DDBJ whole genome shotgun (WGS) entry which is preliminary data.</text>
</comment>
<dbReference type="RefSeq" id="WP_117556239.1">
    <property type="nucleotide sequence ID" value="NZ_JAAITT010000086.1"/>
</dbReference>
<reference evidence="2 3" key="1">
    <citation type="journal article" date="2020" name="Cell Host Microbe">
        <title>Functional and Genomic Variation between Human-Derived Isolates of Lachnospiraceae Reveals Inter- and Intra-Species Diversity.</title>
        <authorList>
            <person name="Sorbara M.T."/>
            <person name="Littmann E.R."/>
            <person name="Fontana E."/>
            <person name="Moody T.U."/>
            <person name="Kohout C.E."/>
            <person name="Gjonbalaj M."/>
            <person name="Eaton V."/>
            <person name="Seok R."/>
            <person name="Leiner I.M."/>
            <person name="Pamer E.G."/>
        </authorList>
    </citation>
    <scope>NUCLEOTIDE SEQUENCE [LARGE SCALE GENOMIC DNA]</scope>
    <source>
        <strain evidence="2 3">MSK.1.17</strain>
    </source>
</reference>
<proteinExistence type="predicted"/>
<protein>
    <submittedName>
        <fullName evidence="1">Class I SAM-dependent methyltransferase</fullName>
    </submittedName>
</protein>
<evidence type="ECO:0000313" key="1">
    <source>
        <dbReference type="EMBL" id="MCG4744971.1"/>
    </source>
</evidence>
<sequence>MNHRCKICGNIDGNIIYNVKERILNKGDVFAYLHCAHCGTLMLNEPIEDMSRWYAPDYNPFIKRRQREKETGIRLRNKLLVELIIHMKGKRFFKYIVRLENLDIQFKRLYGLFLSKKAEILDVGCATGGWLYSLYDMGWKHVTGIDLYCPEIASCDRKWKFISGDIFSIHNQVYDCITFNHSFEHMENPLEVLRKVYSLLSDRGVCIISIPLCGGISWKLFGLDYCQIDAPRHWYLYTPQSMKHLCDSAGLVLEQIYYDSKGGILHISDGYKKTEKSHAELCNFYPRSRKIKYDKIAEKANDEGNGDEAVFVIKKGTLRYKR</sequence>
<dbReference type="AlphaFoldDB" id="A0AAX1SQD6"/>
<dbReference type="Pfam" id="PF13489">
    <property type="entry name" value="Methyltransf_23"/>
    <property type="match status" value="1"/>
</dbReference>
<dbReference type="InterPro" id="IPR029063">
    <property type="entry name" value="SAM-dependent_MTases_sf"/>
</dbReference>
<reference evidence="1" key="3">
    <citation type="submission" date="2022-01" db="EMBL/GenBank/DDBJ databases">
        <title>Collection of gut derived symbiotic bacterial strains cultured from healthy donors.</title>
        <authorList>
            <person name="Lin H."/>
            <person name="Kohout C."/>
            <person name="Waligurski E."/>
            <person name="Pamer E.G."/>
        </authorList>
    </citation>
    <scope>NUCLEOTIDE SEQUENCE</scope>
    <source>
        <strain evidence="1">DFI.6.55</strain>
    </source>
</reference>